<proteinExistence type="predicted"/>
<dbReference type="InterPro" id="IPR036388">
    <property type="entry name" value="WH-like_DNA-bd_sf"/>
</dbReference>
<dbReference type="AlphaFoldDB" id="A0A7C3DWA0"/>
<sequence length="214" mass="24207">MIQTTPSAHLVDNALAARILADPETAVFLKPFMRGPTPVKAAAEEFKIPIQTMHYRVLQMLKAGLLEVAAVSKRRGRPVKHYQATSSSFRVPLELIPQRLLENLTGHAFWKARLERSLQKALRAHEYGSEIVVYRNADGLLVWGSHLEDEASPPEHLNPQHPAVLNLWNGGLMLDRSDAKALQRDLWELYERYAHRNGTEKYVLHLGLAPTLEI</sequence>
<dbReference type="SUPFAM" id="SSF46785">
    <property type="entry name" value="Winged helix' DNA-binding domain"/>
    <property type="match status" value="1"/>
</dbReference>
<protein>
    <submittedName>
        <fullName evidence="1">ArsR family transcriptional regulator</fullName>
    </submittedName>
</protein>
<gene>
    <name evidence="1" type="ORF">ENS82_06020</name>
</gene>
<organism evidence="1">
    <name type="scientific">Meiothermus ruber</name>
    <dbReference type="NCBI Taxonomy" id="277"/>
    <lineage>
        <taxon>Bacteria</taxon>
        <taxon>Thermotogati</taxon>
        <taxon>Deinococcota</taxon>
        <taxon>Deinococci</taxon>
        <taxon>Thermales</taxon>
        <taxon>Thermaceae</taxon>
        <taxon>Meiothermus</taxon>
    </lineage>
</organism>
<comment type="caution">
    <text evidence="1">The sequence shown here is derived from an EMBL/GenBank/DDBJ whole genome shotgun (WGS) entry which is preliminary data.</text>
</comment>
<dbReference type="EMBL" id="DSWI01000012">
    <property type="protein sequence ID" value="HFG20267.1"/>
    <property type="molecule type" value="Genomic_DNA"/>
</dbReference>
<dbReference type="RefSeq" id="WP_409656643.1">
    <property type="nucleotide sequence ID" value="NZ_JBKBUW010000031.1"/>
</dbReference>
<reference evidence="1" key="1">
    <citation type="journal article" date="2020" name="mSystems">
        <title>Genome- and Community-Level Interaction Insights into Carbon Utilization and Element Cycling Functions of Hydrothermarchaeota in Hydrothermal Sediment.</title>
        <authorList>
            <person name="Zhou Z."/>
            <person name="Liu Y."/>
            <person name="Xu W."/>
            <person name="Pan J."/>
            <person name="Luo Z.H."/>
            <person name="Li M."/>
        </authorList>
    </citation>
    <scope>NUCLEOTIDE SEQUENCE [LARGE SCALE GENOMIC DNA]</scope>
    <source>
        <strain evidence="1">SpSt-524</strain>
    </source>
</reference>
<dbReference type="InterPro" id="IPR036390">
    <property type="entry name" value="WH_DNA-bd_sf"/>
</dbReference>
<dbReference type="Gene3D" id="1.10.10.10">
    <property type="entry name" value="Winged helix-like DNA-binding domain superfamily/Winged helix DNA-binding domain"/>
    <property type="match status" value="1"/>
</dbReference>
<name>A0A7C3DWA0_MEIRU</name>
<evidence type="ECO:0000313" key="1">
    <source>
        <dbReference type="EMBL" id="HFG20267.1"/>
    </source>
</evidence>
<accession>A0A7C3DWA0</accession>